<evidence type="ECO:0000256" key="1">
    <source>
        <dbReference type="SAM" id="Phobius"/>
    </source>
</evidence>
<dbReference type="InParanoid" id="A0A804HWN5"/>
<reference evidence="3" key="2">
    <citation type="submission" date="2021-05" db="UniProtKB">
        <authorList>
            <consortium name="EnsemblPlants"/>
        </authorList>
    </citation>
    <scope>IDENTIFICATION</scope>
    <source>
        <strain evidence="3">subsp. malaccensis</strain>
    </source>
</reference>
<reference evidence="2" key="1">
    <citation type="submission" date="2021-03" db="EMBL/GenBank/DDBJ databases">
        <authorList>
            <consortium name="Genoscope - CEA"/>
            <person name="William W."/>
        </authorList>
    </citation>
    <scope>NUCLEOTIDE SEQUENCE</scope>
    <source>
        <strain evidence="2">Doubled-haploid Pahang</strain>
    </source>
</reference>
<dbReference type="EMBL" id="HG996466">
    <property type="protein sequence ID" value="CAG1860202.1"/>
    <property type="molecule type" value="Genomic_DNA"/>
</dbReference>
<evidence type="ECO:0000313" key="3">
    <source>
        <dbReference type="EnsemblPlants" id="Ma01_p21120.1"/>
    </source>
</evidence>
<keyword evidence="4" id="KW-1185">Reference proteome</keyword>
<keyword evidence="1" id="KW-0812">Transmembrane</keyword>
<evidence type="ECO:0000313" key="2">
    <source>
        <dbReference type="EMBL" id="CAG1860202.1"/>
    </source>
</evidence>
<dbReference type="Gramene" id="Ma01_t21120.1">
    <property type="protein sequence ID" value="Ma01_p21120.1"/>
    <property type="gene ID" value="Ma01_g21120"/>
</dbReference>
<sequence length="38" mass="4462">MERKERENSNILLGLGAFLLLLRLFILGAYMQINLRNQ</sequence>
<gene>
    <name evidence="2" type="ORF">GSMUA_304980.1</name>
</gene>
<dbReference type="Proteomes" id="UP000012960">
    <property type="component" value="Unplaced"/>
</dbReference>
<protein>
    <submittedName>
        <fullName evidence="2">(wild Malaysian banana) hypothetical protein</fullName>
    </submittedName>
</protein>
<organism evidence="3 4">
    <name type="scientific">Musa acuminata subsp. malaccensis</name>
    <name type="common">Wild banana</name>
    <name type="synonym">Musa malaccensis</name>
    <dbReference type="NCBI Taxonomy" id="214687"/>
    <lineage>
        <taxon>Eukaryota</taxon>
        <taxon>Viridiplantae</taxon>
        <taxon>Streptophyta</taxon>
        <taxon>Embryophyta</taxon>
        <taxon>Tracheophyta</taxon>
        <taxon>Spermatophyta</taxon>
        <taxon>Magnoliopsida</taxon>
        <taxon>Liliopsida</taxon>
        <taxon>Zingiberales</taxon>
        <taxon>Musaceae</taxon>
        <taxon>Musa</taxon>
    </lineage>
</organism>
<dbReference type="EnsemblPlants" id="Ma01_t21120.1">
    <property type="protein sequence ID" value="Ma01_p21120.1"/>
    <property type="gene ID" value="Ma01_g21120"/>
</dbReference>
<proteinExistence type="predicted"/>
<name>A0A804HWN5_MUSAM</name>
<keyword evidence="1" id="KW-0472">Membrane</keyword>
<accession>A0A804HWN5</accession>
<dbReference type="AlphaFoldDB" id="A0A804HWN5"/>
<evidence type="ECO:0000313" key="4">
    <source>
        <dbReference type="Proteomes" id="UP000012960"/>
    </source>
</evidence>
<keyword evidence="1" id="KW-1133">Transmembrane helix</keyword>
<feature type="transmembrane region" description="Helical" evidence="1">
    <location>
        <begin position="12"/>
        <end position="33"/>
    </location>
</feature>